<keyword evidence="2" id="KW-1185">Reference proteome</keyword>
<protein>
    <submittedName>
        <fullName evidence="1">Uncharacterized protein</fullName>
    </submittedName>
</protein>
<dbReference type="InParanoid" id="A0A0C2SBG8"/>
<name>A0A0C2SBG8_AMAMK</name>
<evidence type="ECO:0000313" key="1">
    <source>
        <dbReference type="EMBL" id="KIL60185.1"/>
    </source>
</evidence>
<dbReference type="Proteomes" id="UP000054549">
    <property type="component" value="Unassembled WGS sequence"/>
</dbReference>
<reference evidence="1 2" key="1">
    <citation type="submission" date="2014-04" db="EMBL/GenBank/DDBJ databases">
        <title>Evolutionary Origins and Diversification of the Mycorrhizal Mutualists.</title>
        <authorList>
            <consortium name="DOE Joint Genome Institute"/>
            <consortium name="Mycorrhizal Genomics Consortium"/>
            <person name="Kohler A."/>
            <person name="Kuo A."/>
            <person name="Nagy L.G."/>
            <person name="Floudas D."/>
            <person name="Copeland A."/>
            <person name="Barry K.W."/>
            <person name="Cichocki N."/>
            <person name="Veneault-Fourrey C."/>
            <person name="LaButti K."/>
            <person name="Lindquist E.A."/>
            <person name="Lipzen A."/>
            <person name="Lundell T."/>
            <person name="Morin E."/>
            <person name="Murat C."/>
            <person name="Riley R."/>
            <person name="Ohm R."/>
            <person name="Sun H."/>
            <person name="Tunlid A."/>
            <person name="Henrissat B."/>
            <person name="Grigoriev I.V."/>
            <person name="Hibbett D.S."/>
            <person name="Martin F."/>
        </authorList>
    </citation>
    <scope>NUCLEOTIDE SEQUENCE [LARGE SCALE GENOMIC DNA]</scope>
    <source>
        <strain evidence="1 2">Koide BX008</strain>
    </source>
</reference>
<organism evidence="1 2">
    <name type="scientific">Amanita muscaria (strain Koide BX008)</name>
    <dbReference type="NCBI Taxonomy" id="946122"/>
    <lineage>
        <taxon>Eukaryota</taxon>
        <taxon>Fungi</taxon>
        <taxon>Dikarya</taxon>
        <taxon>Basidiomycota</taxon>
        <taxon>Agaricomycotina</taxon>
        <taxon>Agaricomycetes</taxon>
        <taxon>Agaricomycetidae</taxon>
        <taxon>Agaricales</taxon>
        <taxon>Pluteineae</taxon>
        <taxon>Amanitaceae</taxon>
        <taxon>Amanita</taxon>
    </lineage>
</organism>
<dbReference type="EMBL" id="KN818303">
    <property type="protein sequence ID" value="KIL60185.1"/>
    <property type="molecule type" value="Genomic_DNA"/>
</dbReference>
<sequence length="107" mass="12336">MFWLNLMIYMYSLHSTYFVKITRSVPILSHCIIQFIYASANVVNTRVLTLHGSWFVSRADLHNSGAPARGKIDVQVVVPTFKNESRVLLNFPAYESMIPGFVEIRWN</sequence>
<proteinExistence type="predicted"/>
<evidence type="ECO:0000313" key="2">
    <source>
        <dbReference type="Proteomes" id="UP000054549"/>
    </source>
</evidence>
<accession>A0A0C2SBG8</accession>
<dbReference type="AlphaFoldDB" id="A0A0C2SBG8"/>
<gene>
    <name evidence="1" type="ORF">M378DRAFT_953980</name>
</gene>
<dbReference type="HOGENOM" id="CLU_2209368_0_0_1"/>